<gene>
    <name evidence="2" type="ORF">MSAN_02496400</name>
</gene>
<dbReference type="Pfam" id="PF00557">
    <property type="entry name" value="Peptidase_M24"/>
    <property type="match status" value="1"/>
</dbReference>
<reference evidence="2" key="1">
    <citation type="submission" date="2020-05" db="EMBL/GenBank/DDBJ databases">
        <title>Mycena genomes resolve the evolution of fungal bioluminescence.</title>
        <authorList>
            <person name="Tsai I.J."/>
        </authorList>
    </citation>
    <scope>NUCLEOTIDE SEQUENCE</scope>
    <source>
        <strain evidence="2">160909Yilan</strain>
    </source>
</reference>
<proteinExistence type="predicted"/>
<dbReference type="AlphaFoldDB" id="A0A8H6TWN4"/>
<dbReference type="InterPro" id="IPR050659">
    <property type="entry name" value="Peptidase_M24B"/>
</dbReference>
<sequence>MATAEAEQQRAASLLDAQNKAAQMFTEIEQTLIKPGVSDKALSDQIHQLGTDMYGVRTHWHKRIVRSGPNTLRPFEDNPPDRVIQPDDILVVDLGPVFEEWEADFGRTYVLGEDAAKLRLRDALEPIWRTVHAHFHATPDITGAQLFARAQEEVKKAGFEWGNSDIAGHLVGHFPHERIPRDKIALYITEQNDAPMRSAGKDGFQRQWILEIYLQDEKHEYQAFFEQLLTTQ</sequence>
<evidence type="ECO:0000313" key="3">
    <source>
        <dbReference type="Proteomes" id="UP000623467"/>
    </source>
</evidence>
<dbReference type="PANTHER" id="PTHR46112:SF8">
    <property type="entry name" value="CYTOPLASMIC PEPTIDASE PEPQ-RELATED"/>
    <property type="match status" value="1"/>
</dbReference>
<dbReference type="EMBL" id="JACAZH010000092">
    <property type="protein sequence ID" value="KAF7326810.1"/>
    <property type="molecule type" value="Genomic_DNA"/>
</dbReference>
<protein>
    <submittedName>
        <fullName evidence="2">Putative peptidase m24 protein</fullName>
    </submittedName>
</protein>
<dbReference type="CDD" id="cd01066">
    <property type="entry name" value="APP_MetAP"/>
    <property type="match status" value="1"/>
</dbReference>
<evidence type="ECO:0000259" key="1">
    <source>
        <dbReference type="Pfam" id="PF00557"/>
    </source>
</evidence>
<dbReference type="InterPro" id="IPR000994">
    <property type="entry name" value="Pept_M24"/>
</dbReference>
<dbReference type="PANTHER" id="PTHR46112">
    <property type="entry name" value="AMINOPEPTIDASE"/>
    <property type="match status" value="1"/>
</dbReference>
<feature type="domain" description="Peptidase M24" evidence="1">
    <location>
        <begin position="15"/>
        <end position="181"/>
    </location>
</feature>
<dbReference type="Gene3D" id="3.90.230.10">
    <property type="entry name" value="Creatinase/methionine aminopeptidase superfamily"/>
    <property type="match status" value="1"/>
</dbReference>
<organism evidence="2 3">
    <name type="scientific">Mycena sanguinolenta</name>
    <dbReference type="NCBI Taxonomy" id="230812"/>
    <lineage>
        <taxon>Eukaryota</taxon>
        <taxon>Fungi</taxon>
        <taxon>Dikarya</taxon>
        <taxon>Basidiomycota</taxon>
        <taxon>Agaricomycotina</taxon>
        <taxon>Agaricomycetes</taxon>
        <taxon>Agaricomycetidae</taxon>
        <taxon>Agaricales</taxon>
        <taxon>Marasmiineae</taxon>
        <taxon>Mycenaceae</taxon>
        <taxon>Mycena</taxon>
    </lineage>
</organism>
<name>A0A8H6TWN4_9AGAR</name>
<comment type="caution">
    <text evidence="2">The sequence shown here is derived from an EMBL/GenBank/DDBJ whole genome shotgun (WGS) entry which is preliminary data.</text>
</comment>
<dbReference type="Proteomes" id="UP000623467">
    <property type="component" value="Unassembled WGS sequence"/>
</dbReference>
<dbReference type="OrthoDB" id="2818246at2759"/>
<dbReference type="InterPro" id="IPR036005">
    <property type="entry name" value="Creatinase/aminopeptidase-like"/>
</dbReference>
<dbReference type="SUPFAM" id="SSF55920">
    <property type="entry name" value="Creatinase/aminopeptidase"/>
    <property type="match status" value="1"/>
</dbReference>
<accession>A0A8H6TWN4</accession>
<evidence type="ECO:0000313" key="2">
    <source>
        <dbReference type="EMBL" id="KAF7326810.1"/>
    </source>
</evidence>
<keyword evidence="3" id="KW-1185">Reference proteome</keyword>